<keyword evidence="4" id="KW-1185">Reference proteome</keyword>
<proteinExistence type="predicted"/>
<reference evidence="3" key="1">
    <citation type="submission" date="2023-06" db="EMBL/GenBank/DDBJ databases">
        <authorList>
            <consortium name="Lawrence Berkeley National Laboratory"/>
            <person name="Ahrendt S."/>
            <person name="Sahu N."/>
            <person name="Indic B."/>
            <person name="Wong-Bajracharya J."/>
            <person name="Merenyi Z."/>
            <person name="Ke H.-M."/>
            <person name="Monk M."/>
            <person name="Kocsube S."/>
            <person name="Drula E."/>
            <person name="Lipzen A."/>
            <person name="Balint B."/>
            <person name="Henrissat B."/>
            <person name="Andreopoulos B."/>
            <person name="Martin F.M."/>
            <person name="Harder C.B."/>
            <person name="Rigling D."/>
            <person name="Ford K.L."/>
            <person name="Foster G.D."/>
            <person name="Pangilinan J."/>
            <person name="Papanicolaou A."/>
            <person name="Barry K."/>
            <person name="LaButti K."/>
            <person name="Viragh M."/>
            <person name="Koriabine M."/>
            <person name="Yan M."/>
            <person name="Riley R."/>
            <person name="Champramary S."/>
            <person name="Plett K.L."/>
            <person name="Tsai I.J."/>
            <person name="Slot J."/>
            <person name="Sipos G."/>
            <person name="Plett J."/>
            <person name="Nagy L.G."/>
            <person name="Grigoriev I.V."/>
        </authorList>
    </citation>
    <scope>NUCLEOTIDE SEQUENCE</scope>
    <source>
        <strain evidence="3">CCBAS 213</strain>
    </source>
</reference>
<comment type="caution">
    <text evidence="3">The sequence shown here is derived from an EMBL/GenBank/DDBJ whole genome shotgun (WGS) entry which is preliminary data.</text>
</comment>
<evidence type="ECO:0000256" key="1">
    <source>
        <dbReference type="SAM" id="MobiDB-lite"/>
    </source>
</evidence>
<sequence>MAAHNRFPVLWQFAKILLTIHADRLPIVRWNEDSFVFVSSAEFQVLSRAALNLNIDNSPQKVVSCFTSPRSQCTGYGISQHFEARASTHFVQKNLGGMVSLSRIAGRRTYMKYGLGRVDRILTRRCQGSEYTIKGIFDYDKGVVSTHGKKEQEEAPWKCYVLPSLKLKSYSSLSVTTSTPSHPHHLSYSSALKPVTSTSTTHNLQLSPAADAMQSLPPSPDSNHLSPNILGPSMTPSSGSRRSTPRGAYDDIFELLLSPPLAQRYRRPSPRVQSCERLVSAFTIYRELKCARLDKDVELVFRKKQEEWTYVAGLHAVFIAINTAVLDITPDSQFAMSSPVRLAIARPLASAWSVMSGSSVDTTSPLPRRSPYGCWIFSGPISLHSPRGHR</sequence>
<evidence type="ECO:0000313" key="4">
    <source>
        <dbReference type="Proteomes" id="UP001175211"/>
    </source>
</evidence>
<feature type="region of interest" description="Disordered" evidence="1">
    <location>
        <begin position="211"/>
        <end position="244"/>
    </location>
</feature>
<evidence type="ECO:0000313" key="3">
    <source>
        <dbReference type="EMBL" id="KAK0440698.1"/>
    </source>
</evidence>
<keyword evidence="2" id="KW-0732">Signal</keyword>
<dbReference type="GeneID" id="85362002"/>
<feature type="chain" id="PRO_5041314665" evidence="2">
    <location>
        <begin position="23"/>
        <end position="390"/>
    </location>
</feature>
<dbReference type="EMBL" id="JAUEPS010000075">
    <property type="protein sequence ID" value="KAK0440698.1"/>
    <property type="molecule type" value="Genomic_DNA"/>
</dbReference>
<dbReference type="RefSeq" id="XP_060323706.1">
    <property type="nucleotide sequence ID" value="XM_060478454.1"/>
</dbReference>
<feature type="compositionally biased region" description="Low complexity" evidence="1">
    <location>
        <begin position="231"/>
        <end position="244"/>
    </location>
</feature>
<protein>
    <submittedName>
        <fullName evidence="3">Uncharacterized protein</fullName>
    </submittedName>
</protein>
<dbReference type="Proteomes" id="UP001175211">
    <property type="component" value="Unassembled WGS sequence"/>
</dbReference>
<gene>
    <name evidence="3" type="ORF">EV420DRAFT_1650449</name>
</gene>
<evidence type="ECO:0000256" key="2">
    <source>
        <dbReference type="SAM" id="SignalP"/>
    </source>
</evidence>
<name>A0AA39JHN9_ARMTA</name>
<organism evidence="3 4">
    <name type="scientific">Armillaria tabescens</name>
    <name type="common">Ringless honey mushroom</name>
    <name type="synonym">Agaricus tabescens</name>
    <dbReference type="NCBI Taxonomy" id="1929756"/>
    <lineage>
        <taxon>Eukaryota</taxon>
        <taxon>Fungi</taxon>
        <taxon>Dikarya</taxon>
        <taxon>Basidiomycota</taxon>
        <taxon>Agaricomycotina</taxon>
        <taxon>Agaricomycetes</taxon>
        <taxon>Agaricomycetidae</taxon>
        <taxon>Agaricales</taxon>
        <taxon>Marasmiineae</taxon>
        <taxon>Physalacriaceae</taxon>
        <taxon>Desarmillaria</taxon>
    </lineage>
</organism>
<accession>A0AA39JHN9</accession>
<feature type="signal peptide" evidence="2">
    <location>
        <begin position="1"/>
        <end position="22"/>
    </location>
</feature>
<dbReference type="AlphaFoldDB" id="A0AA39JHN9"/>